<evidence type="ECO:0000256" key="2">
    <source>
        <dbReference type="ARBA" id="ARBA00010663"/>
    </source>
</evidence>
<dbReference type="InterPro" id="IPR050125">
    <property type="entry name" value="GPCR_opsins"/>
</dbReference>
<comment type="similarity">
    <text evidence="2">Belongs to the G-protein coupled receptor 1 family.</text>
</comment>
<dbReference type="PROSITE" id="PS50262">
    <property type="entry name" value="G_PROTEIN_RECEP_F1_2"/>
    <property type="match status" value="1"/>
</dbReference>
<dbReference type="InterPro" id="IPR000276">
    <property type="entry name" value="GPCR_Rhodpsn"/>
</dbReference>
<proteinExistence type="inferred from homology"/>
<dbReference type="EMBL" id="OB663968">
    <property type="protein sequence ID" value="CAD7231871.1"/>
    <property type="molecule type" value="Genomic_DNA"/>
</dbReference>
<dbReference type="Pfam" id="PF00001">
    <property type="entry name" value="7tm_1"/>
    <property type="match status" value="1"/>
</dbReference>
<evidence type="ECO:0000256" key="9">
    <source>
        <dbReference type="ARBA" id="ARBA00023180"/>
    </source>
</evidence>
<keyword evidence="11" id="KW-0716">Sensory transduction</keyword>
<dbReference type="Gene3D" id="1.20.1070.10">
    <property type="entry name" value="Rhodopsin 7-helix transmembrane proteins"/>
    <property type="match status" value="1"/>
</dbReference>
<evidence type="ECO:0000256" key="10">
    <source>
        <dbReference type="ARBA" id="ARBA00023224"/>
    </source>
</evidence>
<keyword evidence="9" id="KW-0325">Glycoprotein</keyword>
<evidence type="ECO:0000256" key="3">
    <source>
        <dbReference type="ARBA" id="ARBA00022692"/>
    </source>
</evidence>
<dbReference type="AlphaFoldDB" id="A0A7R8WMU3"/>
<evidence type="ECO:0000256" key="8">
    <source>
        <dbReference type="ARBA" id="ARBA00023170"/>
    </source>
</evidence>
<dbReference type="PRINTS" id="PR01244">
    <property type="entry name" value="PEROPSIN"/>
</dbReference>
<keyword evidence="6" id="KW-0472">Membrane</keyword>
<dbReference type="GO" id="GO:0007601">
    <property type="term" value="P:visual perception"/>
    <property type="evidence" value="ECO:0007669"/>
    <property type="project" value="UniProtKB-KW"/>
</dbReference>
<dbReference type="GO" id="GO:0016020">
    <property type="term" value="C:membrane"/>
    <property type="evidence" value="ECO:0007669"/>
    <property type="project" value="UniProtKB-SubCell"/>
</dbReference>
<sequence>MVPLTYPEEWGVSYRGPEDEWEPYNSSSGTSASTREGLWIWTRFPDGTELPVPAHWLPEWPHSSLALTAFGTILLIITLLGGIGNGIVIWIFRRYRCMRKSATILVINLATADLLNGVTHTLATLSSFRGIWQFHYIGCKVYAGLVGFFGIVSILTLSLIAVERLHSIANPRIFRSRRITPKRIKQACAFVWLSSLLIIMPPYLGWGNYVPDGLLTHCTWDFFSQTVLNRTLRGRSVRVLIVKPPVVPTNHDAGKTFLKETKDVDSARSKGIIMQDLTVEAP</sequence>
<dbReference type="PANTHER" id="PTHR24240">
    <property type="entry name" value="OPSIN"/>
    <property type="match status" value="1"/>
</dbReference>
<dbReference type="GO" id="GO:0004930">
    <property type="term" value="F:G protein-coupled receptor activity"/>
    <property type="evidence" value="ECO:0007669"/>
    <property type="project" value="UniProtKB-KW"/>
</dbReference>
<keyword evidence="3" id="KW-0812">Transmembrane</keyword>
<reference evidence="12" key="1">
    <citation type="submission" date="2020-11" db="EMBL/GenBank/DDBJ databases">
        <authorList>
            <person name="Tran Van P."/>
        </authorList>
    </citation>
    <scope>NUCLEOTIDE SEQUENCE</scope>
</reference>
<keyword evidence="11" id="KW-0844">Vision</keyword>
<dbReference type="PRINTS" id="PR00237">
    <property type="entry name" value="GPCRRHODOPSN"/>
</dbReference>
<evidence type="ECO:0000313" key="12">
    <source>
        <dbReference type="EMBL" id="CAD7231871.1"/>
    </source>
</evidence>
<protein>
    <submittedName>
        <fullName evidence="12">Uncharacterized protein</fullName>
    </submittedName>
</protein>
<evidence type="ECO:0000256" key="4">
    <source>
        <dbReference type="ARBA" id="ARBA00022989"/>
    </source>
</evidence>
<keyword evidence="10" id="KW-0807">Transducer</keyword>
<evidence type="ECO:0000256" key="7">
    <source>
        <dbReference type="ARBA" id="ARBA00023157"/>
    </source>
</evidence>
<gene>
    <name evidence="12" type="ORF">CTOB1V02_LOCUS9714</name>
</gene>
<name>A0A7R8WMU3_9CRUS</name>
<evidence type="ECO:0000256" key="1">
    <source>
        <dbReference type="ARBA" id="ARBA00004141"/>
    </source>
</evidence>
<keyword evidence="8" id="KW-0675">Receptor</keyword>
<accession>A0A7R8WMU3</accession>
<dbReference type="InterPro" id="IPR017452">
    <property type="entry name" value="GPCR_Rhodpsn_7TM"/>
</dbReference>
<keyword evidence="5" id="KW-0297">G-protein coupled receptor</keyword>
<dbReference type="SUPFAM" id="SSF81321">
    <property type="entry name" value="Family A G protein-coupled receptor-like"/>
    <property type="match status" value="1"/>
</dbReference>
<evidence type="ECO:0000256" key="5">
    <source>
        <dbReference type="ARBA" id="ARBA00023040"/>
    </source>
</evidence>
<dbReference type="OrthoDB" id="9996086at2759"/>
<comment type="subcellular location">
    <subcellularLocation>
        <location evidence="1">Membrane</location>
        <topology evidence="1">Multi-pass membrane protein</topology>
    </subcellularLocation>
</comment>
<dbReference type="InterPro" id="IPR002962">
    <property type="entry name" value="Peropsin"/>
</dbReference>
<keyword evidence="7" id="KW-1015">Disulfide bond</keyword>
<evidence type="ECO:0000256" key="11">
    <source>
        <dbReference type="ARBA" id="ARBA00023305"/>
    </source>
</evidence>
<keyword evidence="4" id="KW-1133">Transmembrane helix</keyword>
<organism evidence="12">
    <name type="scientific">Cyprideis torosa</name>
    <dbReference type="NCBI Taxonomy" id="163714"/>
    <lineage>
        <taxon>Eukaryota</taxon>
        <taxon>Metazoa</taxon>
        <taxon>Ecdysozoa</taxon>
        <taxon>Arthropoda</taxon>
        <taxon>Crustacea</taxon>
        <taxon>Oligostraca</taxon>
        <taxon>Ostracoda</taxon>
        <taxon>Podocopa</taxon>
        <taxon>Podocopida</taxon>
        <taxon>Cytherocopina</taxon>
        <taxon>Cytheroidea</taxon>
        <taxon>Cytherideidae</taxon>
        <taxon>Cyprideis</taxon>
    </lineage>
</organism>
<evidence type="ECO:0000256" key="6">
    <source>
        <dbReference type="ARBA" id="ARBA00023136"/>
    </source>
</evidence>